<accession>A0ABN9USW8</accession>
<feature type="region of interest" description="Disordered" evidence="1">
    <location>
        <begin position="118"/>
        <end position="206"/>
    </location>
</feature>
<comment type="caution">
    <text evidence="2">The sequence shown here is derived from an EMBL/GenBank/DDBJ whole genome shotgun (WGS) entry which is preliminary data.</text>
</comment>
<dbReference type="Proteomes" id="UP001189429">
    <property type="component" value="Unassembled WGS sequence"/>
</dbReference>
<proteinExistence type="predicted"/>
<evidence type="ECO:0000313" key="2">
    <source>
        <dbReference type="EMBL" id="CAK0862343.1"/>
    </source>
</evidence>
<reference evidence="2" key="1">
    <citation type="submission" date="2023-10" db="EMBL/GenBank/DDBJ databases">
        <authorList>
            <person name="Chen Y."/>
            <person name="Shah S."/>
            <person name="Dougan E. K."/>
            <person name="Thang M."/>
            <person name="Chan C."/>
        </authorList>
    </citation>
    <scope>NUCLEOTIDE SEQUENCE [LARGE SCALE GENOMIC DNA]</scope>
</reference>
<evidence type="ECO:0000313" key="3">
    <source>
        <dbReference type="Proteomes" id="UP001189429"/>
    </source>
</evidence>
<keyword evidence="3" id="KW-1185">Reference proteome</keyword>
<organism evidence="2 3">
    <name type="scientific">Prorocentrum cordatum</name>
    <dbReference type="NCBI Taxonomy" id="2364126"/>
    <lineage>
        <taxon>Eukaryota</taxon>
        <taxon>Sar</taxon>
        <taxon>Alveolata</taxon>
        <taxon>Dinophyceae</taxon>
        <taxon>Prorocentrales</taxon>
        <taxon>Prorocentraceae</taxon>
        <taxon>Prorocentrum</taxon>
    </lineage>
</organism>
<feature type="region of interest" description="Disordered" evidence="1">
    <location>
        <begin position="42"/>
        <end position="68"/>
    </location>
</feature>
<evidence type="ECO:0000256" key="1">
    <source>
        <dbReference type="SAM" id="MobiDB-lite"/>
    </source>
</evidence>
<sequence>MALGSKTRCPEASCRRQAGGLGIDRASECGLARFAVGALQTGPRSKAEGIDSGKAGGRDSTPGAAPRGVRREVLEAQGRIRADWYVRLEATGRAGGAGAPSEAPGNGRTTLRGTAALSGMPSQVPSCPSTARTLPGGPGPALGGPGPGLPGPSAGPALPGAGMPGPPLPGMPIMGPGPAPSNTGGPGARGRAGPRSQLPAWALGAP</sequence>
<dbReference type="EMBL" id="CAUYUJ010016150">
    <property type="protein sequence ID" value="CAK0862343.1"/>
    <property type="molecule type" value="Genomic_DNA"/>
</dbReference>
<name>A0ABN9USW8_9DINO</name>
<gene>
    <name evidence="2" type="ORF">PCOR1329_LOCUS50782</name>
</gene>
<feature type="compositionally biased region" description="Polar residues" evidence="1">
    <location>
        <begin position="120"/>
        <end position="132"/>
    </location>
</feature>
<feature type="compositionally biased region" description="Pro residues" evidence="1">
    <location>
        <begin position="164"/>
        <end position="179"/>
    </location>
</feature>
<protein>
    <submittedName>
        <fullName evidence="2">Uncharacterized protein</fullName>
    </submittedName>
</protein>
<feature type="compositionally biased region" description="Low complexity" evidence="1">
    <location>
        <begin position="151"/>
        <end position="161"/>
    </location>
</feature>